<feature type="compositionally biased region" description="Acidic residues" evidence="13">
    <location>
        <begin position="378"/>
        <end position="392"/>
    </location>
</feature>
<dbReference type="EC" id="2.3.1.225" evidence="11"/>
<dbReference type="Proteomes" id="UP000250140">
    <property type="component" value="Unassembled WGS sequence"/>
</dbReference>
<keyword evidence="4 11" id="KW-0256">Endoplasmic reticulum</keyword>
<keyword evidence="7 11" id="KW-0564">Palmitate</keyword>
<keyword evidence="8 11" id="KW-0449">Lipoprotein</keyword>
<dbReference type="InterPro" id="IPR033682">
    <property type="entry name" value="PFA4"/>
</dbReference>
<evidence type="ECO:0000256" key="9">
    <source>
        <dbReference type="ARBA" id="ARBA00023315"/>
    </source>
</evidence>
<dbReference type="PANTHER" id="PTHR12246">
    <property type="entry name" value="PALMITOYLTRANSFERASE ZDHHC16"/>
    <property type="match status" value="1"/>
</dbReference>
<keyword evidence="16" id="KW-1185">Reference proteome</keyword>
<evidence type="ECO:0000256" key="7">
    <source>
        <dbReference type="ARBA" id="ARBA00023139"/>
    </source>
</evidence>
<name>A0A8E2EN70_9PEZI</name>
<evidence type="ECO:0000256" key="4">
    <source>
        <dbReference type="ARBA" id="ARBA00022824"/>
    </source>
</evidence>
<evidence type="ECO:0000256" key="6">
    <source>
        <dbReference type="ARBA" id="ARBA00023136"/>
    </source>
</evidence>
<dbReference type="GO" id="GO:0005789">
    <property type="term" value="C:endoplasmic reticulum membrane"/>
    <property type="evidence" value="ECO:0007669"/>
    <property type="project" value="UniProtKB-SubCell"/>
</dbReference>
<evidence type="ECO:0000313" key="15">
    <source>
        <dbReference type="EMBL" id="OCL01827.1"/>
    </source>
</evidence>
<dbReference type="Pfam" id="PF01529">
    <property type="entry name" value="DHHC"/>
    <property type="match status" value="1"/>
</dbReference>
<keyword evidence="9 11" id="KW-0012">Acyltransferase</keyword>
<organism evidence="15 16">
    <name type="scientific">Glonium stellatum</name>
    <dbReference type="NCBI Taxonomy" id="574774"/>
    <lineage>
        <taxon>Eukaryota</taxon>
        <taxon>Fungi</taxon>
        <taxon>Dikarya</taxon>
        <taxon>Ascomycota</taxon>
        <taxon>Pezizomycotina</taxon>
        <taxon>Dothideomycetes</taxon>
        <taxon>Pleosporomycetidae</taxon>
        <taxon>Gloniales</taxon>
        <taxon>Gloniaceae</taxon>
        <taxon>Glonium</taxon>
    </lineage>
</organism>
<comment type="domain">
    <text evidence="11 12">The DHHC domain is required for palmitoyltransferase activity.</text>
</comment>
<accession>A0A8E2EN70</accession>
<evidence type="ECO:0000256" key="12">
    <source>
        <dbReference type="RuleBase" id="RU079119"/>
    </source>
</evidence>
<dbReference type="AlphaFoldDB" id="A0A8E2EN70"/>
<evidence type="ECO:0000313" key="16">
    <source>
        <dbReference type="Proteomes" id="UP000250140"/>
    </source>
</evidence>
<gene>
    <name evidence="11" type="primary">PFA4</name>
    <name evidence="15" type="ORF">AOQ84DRAFT_425560</name>
</gene>
<dbReference type="HAMAP" id="MF_03199">
    <property type="entry name" value="DHHC_PAT_PFA4"/>
    <property type="match status" value="1"/>
</dbReference>
<feature type="transmembrane region" description="Helical" evidence="11 12">
    <location>
        <begin position="145"/>
        <end position="168"/>
    </location>
</feature>
<evidence type="ECO:0000256" key="2">
    <source>
        <dbReference type="ARBA" id="ARBA00022679"/>
    </source>
</evidence>
<evidence type="ECO:0000256" key="1">
    <source>
        <dbReference type="ARBA" id="ARBA00004141"/>
    </source>
</evidence>
<evidence type="ECO:0000256" key="10">
    <source>
        <dbReference type="ARBA" id="ARBA00048048"/>
    </source>
</evidence>
<comment type="function">
    <text evidence="11">Mediates the reversible addition of palmitate to target proteins, thereby regulating their membrane association and biological function.</text>
</comment>
<evidence type="ECO:0000256" key="8">
    <source>
        <dbReference type="ARBA" id="ARBA00023288"/>
    </source>
</evidence>
<keyword evidence="3 11" id="KW-0812">Transmembrane</keyword>
<sequence>MQLPSISSLAVPSVLLLISFLAYSSQWLFLYLEPCPLEKRQTIIFNALLVCLLVSYARVCQIDPGRIPKAGYSLDGIVAEAEKSAAAEMPVGKGRQRWCRKCEAVKPPRTHHCKVCKRCIPKMDHHCPWTANCVSHITFPHFLRFLFYAVAAMSYLAYFLFIRCAVIWRNRDLPMYLGPSLVQLIHLFLLVVTNSMTLFALSILLIRNIWCLGANTTTIEGWEIERHKTLVRRARYFGGYLDGPDGERVRIERQEFPYDIGIWQNFKQGMGSGNILAWFWPFSPSPSIESGLDFPVNGFDDVSLPWPPPDPDRMQRKVPLGFDREEAFTQYGPELTGQESMEAFRRRQQVDMQRWKASEPYVQRRKPFAKRLESMAGDTEECSSDRADDDESTSGSGEEGWKNSEGERLGDFGVDEDAEFYDEDVPLSELIARRRLR</sequence>
<evidence type="ECO:0000259" key="14">
    <source>
        <dbReference type="Pfam" id="PF01529"/>
    </source>
</evidence>
<evidence type="ECO:0000256" key="5">
    <source>
        <dbReference type="ARBA" id="ARBA00022989"/>
    </source>
</evidence>
<dbReference type="InterPro" id="IPR039859">
    <property type="entry name" value="PFA4/ZDH16/20/ERF2-like"/>
</dbReference>
<evidence type="ECO:0000256" key="3">
    <source>
        <dbReference type="ARBA" id="ARBA00022692"/>
    </source>
</evidence>
<feature type="transmembrane region" description="Helical" evidence="11 12">
    <location>
        <begin position="180"/>
        <end position="206"/>
    </location>
</feature>
<feature type="domain" description="Palmitoyltransferase DHHC" evidence="14">
    <location>
        <begin position="94"/>
        <end position="223"/>
    </location>
</feature>
<evidence type="ECO:0000256" key="13">
    <source>
        <dbReference type="SAM" id="MobiDB-lite"/>
    </source>
</evidence>
<reference evidence="15 16" key="1">
    <citation type="journal article" date="2016" name="Nat. Commun.">
        <title>Ectomycorrhizal ecology is imprinted in the genome of the dominant symbiotic fungus Cenococcum geophilum.</title>
        <authorList>
            <consortium name="DOE Joint Genome Institute"/>
            <person name="Peter M."/>
            <person name="Kohler A."/>
            <person name="Ohm R.A."/>
            <person name="Kuo A."/>
            <person name="Krutzmann J."/>
            <person name="Morin E."/>
            <person name="Arend M."/>
            <person name="Barry K.W."/>
            <person name="Binder M."/>
            <person name="Choi C."/>
            <person name="Clum A."/>
            <person name="Copeland A."/>
            <person name="Grisel N."/>
            <person name="Haridas S."/>
            <person name="Kipfer T."/>
            <person name="LaButti K."/>
            <person name="Lindquist E."/>
            <person name="Lipzen A."/>
            <person name="Maire R."/>
            <person name="Meier B."/>
            <person name="Mihaltcheva S."/>
            <person name="Molinier V."/>
            <person name="Murat C."/>
            <person name="Poggeler S."/>
            <person name="Quandt C.A."/>
            <person name="Sperisen C."/>
            <person name="Tritt A."/>
            <person name="Tisserant E."/>
            <person name="Crous P.W."/>
            <person name="Henrissat B."/>
            <person name="Nehls U."/>
            <person name="Egli S."/>
            <person name="Spatafora J.W."/>
            <person name="Grigoriev I.V."/>
            <person name="Martin F.M."/>
        </authorList>
    </citation>
    <scope>NUCLEOTIDE SEQUENCE [LARGE SCALE GENOMIC DNA]</scope>
    <source>
        <strain evidence="15 16">CBS 207.34</strain>
    </source>
</reference>
<keyword evidence="5 11" id="KW-1133">Transmembrane helix</keyword>
<dbReference type="EMBL" id="KV751052">
    <property type="protein sequence ID" value="OCL01827.1"/>
    <property type="molecule type" value="Genomic_DNA"/>
</dbReference>
<comment type="caution">
    <text evidence="11">Lacks conserved residue(s) required for the propagation of feature annotation.</text>
</comment>
<evidence type="ECO:0000256" key="11">
    <source>
        <dbReference type="HAMAP-Rule" id="MF_03199"/>
    </source>
</evidence>
<keyword evidence="2 11" id="KW-0808">Transferase</keyword>
<dbReference type="OrthoDB" id="331948at2759"/>
<protein>
    <recommendedName>
        <fullName evidence="11">Palmitoyltransferase PFA4</fullName>
        <ecNumber evidence="11">2.3.1.225</ecNumber>
    </recommendedName>
    <alternativeName>
        <fullName evidence="11">Protein S-acyltransferase</fullName>
        <shortName evidence="11">PAT</shortName>
    </alternativeName>
    <alternativeName>
        <fullName evidence="11">Protein fatty acyltransferase 4</fullName>
    </alternativeName>
</protein>
<comment type="catalytic activity">
    <reaction evidence="10 11 12">
        <text>L-cysteinyl-[protein] + hexadecanoyl-CoA = S-hexadecanoyl-L-cysteinyl-[protein] + CoA</text>
        <dbReference type="Rhea" id="RHEA:36683"/>
        <dbReference type="Rhea" id="RHEA-COMP:10131"/>
        <dbReference type="Rhea" id="RHEA-COMP:11032"/>
        <dbReference type="ChEBI" id="CHEBI:29950"/>
        <dbReference type="ChEBI" id="CHEBI:57287"/>
        <dbReference type="ChEBI" id="CHEBI:57379"/>
        <dbReference type="ChEBI" id="CHEBI:74151"/>
        <dbReference type="EC" id="2.3.1.225"/>
    </reaction>
</comment>
<keyword evidence="6 11" id="KW-0472">Membrane</keyword>
<dbReference type="InterPro" id="IPR001594">
    <property type="entry name" value="Palmitoyltrfase_DHHC"/>
</dbReference>
<comment type="similarity">
    <text evidence="11">Belongs to the DHHC palmitoyltransferase family. PFA4 subfamily.</text>
</comment>
<feature type="active site" description="S-palmitoyl cysteine intermediate" evidence="11">
    <location>
        <position position="127"/>
    </location>
</feature>
<dbReference type="GO" id="GO:0019706">
    <property type="term" value="F:protein-cysteine S-palmitoyltransferase activity"/>
    <property type="evidence" value="ECO:0007669"/>
    <property type="project" value="UniProtKB-UniRule"/>
</dbReference>
<feature type="region of interest" description="Disordered" evidence="13">
    <location>
        <begin position="366"/>
        <end position="418"/>
    </location>
</feature>
<dbReference type="PROSITE" id="PS50216">
    <property type="entry name" value="DHHC"/>
    <property type="match status" value="1"/>
</dbReference>
<comment type="subcellular location">
    <subcellularLocation>
        <location evidence="11">Endoplasmic reticulum membrane</location>
        <topology evidence="11">Multi-pass membrane protein</topology>
    </subcellularLocation>
    <subcellularLocation>
        <location evidence="1">Membrane</location>
        <topology evidence="1">Multi-pass membrane protein</topology>
    </subcellularLocation>
</comment>
<proteinExistence type="inferred from homology"/>
<feature type="compositionally biased region" description="Basic and acidic residues" evidence="13">
    <location>
        <begin position="399"/>
        <end position="410"/>
    </location>
</feature>
<feature type="transmembrane region" description="Helical" evidence="11 12">
    <location>
        <begin position="40"/>
        <end position="59"/>
    </location>
</feature>